<reference evidence="2 3" key="1">
    <citation type="submission" date="2020-01" db="EMBL/GenBank/DDBJ databases">
        <title>Ponticoccus aerotolerans gen. nov., sp. nov., an anaerobic bacterium and proposal of Ponticoccusceae fam. nov., Ponticoccusles ord. nov. and Ponticoccuse classis nov. in the phylum Kiritimatiellaeota.</title>
        <authorList>
            <person name="Zhou L.Y."/>
            <person name="Du Z.J."/>
        </authorList>
    </citation>
    <scope>NUCLEOTIDE SEQUENCE [LARGE SCALE GENOMIC DNA]</scope>
    <source>
        <strain evidence="2 3">S-5007</strain>
    </source>
</reference>
<dbReference type="RefSeq" id="WP_160627506.1">
    <property type="nucleotide sequence ID" value="NZ_CP047593.1"/>
</dbReference>
<dbReference type="KEGG" id="taer:GT409_04935"/>
<evidence type="ECO:0008006" key="4">
    <source>
        <dbReference type="Google" id="ProtNLM"/>
    </source>
</evidence>
<organism evidence="2 3">
    <name type="scientific">Tichowtungia aerotolerans</name>
    <dbReference type="NCBI Taxonomy" id="2697043"/>
    <lineage>
        <taxon>Bacteria</taxon>
        <taxon>Pseudomonadati</taxon>
        <taxon>Kiritimatiellota</taxon>
        <taxon>Tichowtungiia</taxon>
        <taxon>Tichowtungiales</taxon>
        <taxon>Tichowtungiaceae</taxon>
        <taxon>Tichowtungia</taxon>
    </lineage>
</organism>
<dbReference type="EMBL" id="CP047593">
    <property type="protein sequence ID" value="QHI68820.1"/>
    <property type="molecule type" value="Genomic_DNA"/>
</dbReference>
<sequence length="553" mass="59856">MKFKQILCFVLLAVTAVAQMPHQVAVLVNENSQASKKAANVFAGLHGIPRENFIYLDLPESMFSGRFECTPEEFKSRIYNPAVLTLEDRGLDNQVLALVYSVDFPIRIVTSPNDRQQMSIMGLTFLKGTVPDLEAMEKGQIVSPLFAGPGQDNAQKLPPRSLDVWAAGLKDRMPLPAMMLGYIGENGNSMETVLRCIEDGARAWQRNAGPRVLFVETDDSARSGPREWQFDGVKAEMTAYAGVAVVTTNPAPHQKDLTGVMTGAATVKPADCGTFLPGAMAEHLTSWSAEFQKPQTKCTAWLEAGVTVTAGMVTEPYNNWVKFPHARFFAHYAAGCSAMESFYQSIASPMQVLLLGDPLSLIGALPVQIKPVGLSKEITSDLDAAFVVDATFPVKTAQPVYSALLNGREIKHGEGNSLVELPFAEMSDGYHNVRLIVQALVPGRQVLPSGFKDVPVFINKKGRSVAITGLNDDLPSRITVTAETKGGEIPQSLYLLGSGRKLAEAAPGEALIFDEKIIGEGPQHIQAVAVYADGMEVRSEPASFAIEFNPADQ</sequence>
<protein>
    <recommendedName>
        <fullName evidence="4">TIGR03790 family protein</fullName>
    </recommendedName>
</protein>
<dbReference type="AlphaFoldDB" id="A0A6P1M2K0"/>
<feature type="chain" id="PRO_5026902878" description="TIGR03790 family protein" evidence="1">
    <location>
        <begin position="19"/>
        <end position="553"/>
    </location>
</feature>
<gene>
    <name evidence="2" type="ORF">GT409_04935</name>
</gene>
<proteinExistence type="predicted"/>
<feature type="signal peptide" evidence="1">
    <location>
        <begin position="1"/>
        <end position="18"/>
    </location>
</feature>
<keyword evidence="3" id="KW-1185">Reference proteome</keyword>
<keyword evidence="1" id="KW-0732">Signal</keyword>
<evidence type="ECO:0000256" key="1">
    <source>
        <dbReference type="SAM" id="SignalP"/>
    </source>
</evidence>
<evidence type="ECO:0000313" key="3">
    <source>
        <dbReference type="Proteomes" id="UP000464954"/>
    </source>
</evidence>
<name>A0A6P1M2K0_9BACT</name>
<evidence type="ECO:0000313" key="2">
    <source>
        <dbReference type="EMBL" id="QHI68820.1"/>
    </source>
</evidence>
<accession>A0A6P1M2K0</accession>
<dbReference type="Proteomes" id="UP000464954">
    <property type="component" value="Chromosome"/>
</dbReference>